<accession>A0A919GRD2</accession>
<reference evidence="1" key="2">
    <citation type="submission" date="2020-09" db="EMBL/GenBank/DDBJ databases">
        <authorList>
            <person name="Sun Q."/>
            <person name="Zhou Y."/>
        </authorList>
    </citation>
    <scope>NUCLEOTIDE SEQUENCE</scope>
    <source>
        <strain evidence="1">CGMCC 4.7403</strain>
    </source>
</reference>
<reference evidence="1" key="1">
    <citation type="journal article" date="2014" name="Int. J. Syst. Evol. Microbiol.">
        <title>Complete genome sequence of Corynebacterium casei LMG S-19264T (=DSM 44701T), isolated from a smear-ripened cheese.</title>
        <authorList>
            <consortium name="US DOE Joint Genome Institute (JGI-PGF)"/>
            <person name="Walter F."/>
            <person name="Albersmeier A."/>
            <person name="Kalinowski J."/>
            <person name="Ruckert C."/>
        </authorList>
    </citation>
    <scope>NUCLEOTIDE SEQUENCE</scope>
    <source>
        <strain evidence="1">CGMCC 4.7403</strain>
    </source>
</reference>
<evidence type="ECO:0000313" key="2">
    <source>
        <dbReference type="Proteomes" id="UP000603227"/>
    </source>
</evidence>
<keyword evidence="2" id="KW-1185">Reference proteome</keyword>
<organism evidence="1 2">
    <name type="scientific">Streptomyces capitiformicae</name>
    <dbReference type="NCBI Taxonomy" id="2014920"/>
    <lineage>
        <taxon>Bacteria</taxon>
        <taxon>Bacillati</taxon>
        <taxon>Actinomycetota</taxon>
        <taxon>Actinomycetes</taxon>
        <taxon>Kitasatosporales</taxon>
        <taxon>Streptomycetaceae</taxon>
        <taxon>Streptomyces</taxon>
    </lineage>
</organism>
<evidence type="ECO:0000313" key="1">
    <source>
        <dbReference type="EMBL" id="GHH89211.1"/>
    </source>
</evidence>
<dbReference type="EMBL" id="BNAT01000012">
    <property type="protein sequence ID" value="GHH89211.1"/>
    <property type="molecule type" value="Genomic_DNA"/>
</dbReference>
<comment type="caution">
    <text evidence="1">The sequence shown here is derived from an EMBL/GenBank/DDBJ whole genome shotgun (WGS) entry which is preliminary data.</text>
</comment>
<gene>
    <name evidence="1" type="ORF">GCM10017771_38530</name>
</gene>
<sequence length="72" mass="7454">MARAVAGAKTMPLGVAVVVVLPVEGVERGGVREQRVLVGEEPYAFEMRPVPGDGNPAGDRWTVPLLGEGGGQ</sequence>
<proteinExistence type="predicted"/>
<name>A0A919GRD2_9ACTN</name>
<dbReference type="Proteomes" id="UP000603227">
    <property type="component" value="Unassembled WGS sequence"/>
</dbReference>
<dbReference type="AlphaFoldDB" id="A0A919GRD2"/>
<protein>
    <submittedName>
        <fullName evidence="1">Uncharacterized protein</fullName>
    </submittedName>
</protein>